<dbReference type="PROSITE" id="PS00933">
    <property type="entry name" value="FGGY_KINASES_1"/>
    <property type="match status" value="1"/>
</dbReference>
<evidence type="ECO:0000313" key="7">
    <source>
        <dbReference type="EMBL" id="RAI98726.1"/>
    </source>
</evidence>
<reference evidence="7 8" key="1">
    <citation type="submission" date="2018-06" db="EMBL/GenBank/DDBJ databases">
        <title>Genomic Encyclopedia of Archaeal and Bacterial Type Strains, Phase II (KMG-II): from individual species to whole genera.</title>
        <authorList>
            <person name="Goeker M."/>
        </authorList>
    </citation>
    <scope>NUCLEOTIDE SEQUENCE [LARGE SCALE GENOMIC DNA]</scope>
    <source>
        <strain evidence="7 8">DSM 23857</strain>
    </source>
</reference>
<dbReference type="InterPro" id="IPR018485">
    <property type="entry name" value="FGGY_C"/>
</dbReference>
<dbReference type="PANTHER" id="PTHR43095:SF2">
    <property type="entry name" value="GLUCONOKINASE"/>
    <property type="match status" value="1"/>
</dbReference>
<organism evidence="7 8">
    <name type="scientific">Chitinophaga skermanii</name>
    <dbReference type="NCBI Taxonomy" id="331697"/>
    <lineage>
        <taxon>Bacteria</taxon>
        <taxon>Pseudomonadati</taxon>
        <taxon>Bacteroidota</taxon>
        <taxon>Chitinophagia</taxon>
        <taxon>Chitinophagales</taxon>
        <taxon>Chitinophagaceae</taxon>
        <taxon>Chitinophaga</taxon>
    </lineage>
</organism>
<dbReference type="Proteomes" id="UP000249547">
    <property type="component" value="Unassembled WGS sequence"/>
</dbReference>
<evidence type="ECO:0000256" key="2">
    <source>
        <dbReference type="ARBA" id="ARBA00022679"/>
    </source>
</evidence>
<name>A0A327QA94_9BACT</name>
<comment type="similarity">
    <text evidence="1 4">Belongs to the FGGY kinase family.</text>
</comment>
<keyword evidence="8" id="KW-1185">Reference proteome</keyword>
<dbReference type="PROSITE" id="PS00445">
    <property type="entry name" value="FGGY_KINASES_2"/>
    <property type="match status" value="1"/>
</dbReference>
<evidence type="ECO:0000259" key="6">
    <source>
        <dbReference type="Pfam" id="PF02782"/>
    </source>
</evidence>
<dbReference type="PIRSF" id="PIRSF000538">
    <property type="entry name" value="GlpK"/>
    <property type="match status" value="1"/>
</dbReference>
<evidence type="ECO:0000256" key="4">
    <source>
        <dbReference type="RuleBase" id="RU003733"/>
    </source>
</evidence>
<dbReference type="Pfam" id="PF02782">
    <property type="entry name" value="FGGY_C"/>
    <property type="match status" value="1"/>
</dbReference>
<dbReference type="InterPro" id="IPR000577">
    <property type="entry name" value="Carb_kinase_FGGY"/>
</dbReference>
<evidence type="ECO:0000259" key="5">
    <source>
        <dbReference type="Pfam" id="PF00370"/>
    </source>
</evidence>
<dbReference type="Gene3D" id="3.30.420.40">
    <property type="match status" value="2"/>
</dbReference>
<dbReference type="RefSeq" id="WP_111600094.1">
    <property type="nucleotide sequence ID" value="NZ_QLLL01000011.1"/>
</dbReference>
<evidence type="ECO:0000256" key="3">
    <source>
        <dbReference type="ARBA" id="ARBA00022777"/>
    </source>
</evidence>
<dbReference type="InterPro" id="IPR018483">
    <property type="entry name" value="Carb_kinase_FGGY_CS"/>
</dbReference>
<keyword evidence="3 4" id="KW-0418">Kinase</keyword>
<dbReference type="EMBL" id="QLLL01000011">
    <property type="protein sequence ID" value="RAI98726.1"/>
    <property type="molecule type" value="Genomic_DNA"/>
</dbReference>
<dbReference type="GO" id="GO:0016301">
    <property type="term" value="F:kinase activity"/>
    <property type="evidence" value="ECO:0007669"/>
    <property type="project" value="UniProtKB-KW"/>
</dbReference>
<dbReference type="InterPro" id="IPR050406">
    <property type="entry name" value="FGGY_Carb_Kinase"/>
</dbReference>
<sequence length="495" mass="53856">MKKIGKYVLGVDIGTGSAKTILSGFPGQAASIFTVSYSTRHPQPGYAELDPEEVAKAVFHCIQQVVDTQYTAPAVISFSSAMHSLMAVDNLGNPLTPLMLWSDHRSKNEAADIKESVAGSEIYQRTGTPIHAMSPMSKIKWLQNHQPQTFQKAHKFIGIKEYIFHKLFKQFVVDYNIASAMGMFDFRELTWYNQALAAAGISADQLSLPVNPATAFTQADSILVADMGIHNDTVFVIGGSDGCMAQIGSGATKEHTATLTIGTSGAIRMVSNTPKVSANGELFTYVLTDNKYLIGGAINNGGGAINWFRETFYPASSKSELSTQIDAAFAIQPGAGGLLCLPYFAGERAPIWNSDARGVFLGIGVEHTVAHFNRALVEGISYSLYNVGEALHQTTGRIDNVLVSGGFTASQDWIQLLSDVFQLPMVLQAELDSSAIGASLLAWQHLGEVDAWHYEAHDFLAEYRPTQQPAYAKQYALFKEAYQQLKGIFPKLQPH</sequence>
<protein>
    <submittedName>
        <fullName evidence="7">Gluconate kinase (FGGY family)</fullName>
    </submittedName>
</protein>
<dbReference type="OrthoDB" id="9805576at2"/>
<feature type="domain" description="Carbohydrate kinase FGGY C-terminal" evidence="6">
    <location>
        <begin position="259"/>
        <end position="442"/>
    </location>
</feature>
<dbReference type="InterPro" id="IPR043129">
    <property type="entry name" value="ATPase_NBD"/>
</dbReference>
<gene>
    <name evidence="7" type="ORF">LX64_04711</name>
</gene>
<accession>A0A327QA94</accession>
<dbReference type="PANTHER" id="PTHR43095">
    <property type="entry name" value="SUGAR KINASE"/>
    <property type="match status" value="1"/>
</dbReference>
<comment type="caution">
    <text evidence="7">The sequence shown here is derived from an EMBL/GenBank/DDBJ whole genome shotgun (WGS) entry which is preliminary data.</text>
</comment>
<dbReference type="AlphaFoldDB" id="A0A327QA94"/>
<dbReference type="GO" id="GO:0005975">
    <property type="term" value="P:carbohydrate metabolic process"/>
    <property type="evidence" value="ECO:0007669"/>
    <property type="project" value="InterPro"/>
</dbReference>
<evidence type="ECO:0000256" key="1">
    <source>
        <dbReference type="ARBA" id="ARBA00009156"/>
    </source>
</evidence>
<dbReference type="SUPFAM" id="SSF53067">
    <property type="entry name" value="Actin-like ATPase domain"/>
    <property type="match status" value="2"/>
</dbReference>
<dbReference type="CDD" id="cd07770">
    <property type="entry name" value="ASKHA_NBD_FGGY_GntK"/>
    <property type="match status" value="1"/>
</dbReference>
<dbReference type="Pfam" id="PF00370">
    <property type="entry name" value="FGGY_N"/>
    <property type="match status" value="1"/>
</dbReference>
<keyword evidence="2 4" id="KW-0808">Transferase</keyword>
<proteinExistence type="inferred from homology"/>
<evidence type="ECO:0000313" key="8">
    <source>
        <dbReference type="Proteomes" id="UP000249547"/>
    </source>
</evidence>
<dbReference type="InterPro" id="IPR018484">
    <property type="entry name" value="FGGY_N"/>
</dbReference>
<feature type="domain" description="Carbohydrate kinase FGGY N-terminal" evidence="5">
    <location>
        <begin position="7"/>
        <end position="248"/>
    </location>
</feature>
<dbReference type="GO" id="GO:0016773">
    <property type="term" value="F:phosphotransferase activity, alcohol group as acceptor"/>
    <property type="evidence" value="ECO:0007669"/>
    <property type="project" value="InterPro"/>
</dbReference>